<feature type="region of interest" description="Disordered" evidence="1">
    <location>
        <begin position="62"/>
        <end position="84"/>
    </location>
</feature>
<name>A0ABP4WJK2_9MICC</name>
<sequence length="84" mass="8775">MSRDAEPPRAAGHDGAALRRTGHARVDAVLDRAGELEGLPVAEHPGRYEELHAALVAELDAEPGAVPAGLVPRPRTGQDEAGPR</sequence>
<reference evidence="3" key="1">
    <citation type="journal article" date="2019" name="Int. J. Syst. Evol. Microbiol.">
        <title>The Global Catalogue of Microorganisms (GCM) 10K type strain sequencing project: providing services to taxonomists for standard genome sequencing and annotation.</title>
        <authorList>
            <consortium name="The Broad Institute Genomics Platform"/>
            <consortium name="The Broad Institute Genome Sequencing Center for Infectious Disease"/>
            <person name="Wu L."/>
            <person name="Ma J."/>
        </authorList>
    </citation>
    <scope>NUCLEOTIDE SEQUENCE [LARGE SCALE GENOMIC DNA]</scope>
    <source>
        <strain evidence="3">JCM 14735</strain>
    </source>
</reference>
<evidence type="ECO:0000313" key="3">
    <source>
        <dbReference type="Proteomes" id="UP001501204"/>
    </source>
</evidence>
<proteinExistence type="predicted"/>
<dbReference type="EMBL" id="BAAAOA010000010">
    <property type="protein sequence ID" value="GAA1752900.1"/>
    <property type="molecule type" value="Genomic_DNA"/>
</dbReference>
<feature type="region of interest" description="Disordered" evidence="1">
    <location>
        <begin position="1"/>
        <end position="22"/>
    </location>
</feature>
<organism evidence="2 3">
    <name type="scientific">Kocuria aegyptia</name>
    <dbReference type="NCBI Taxonomy" id="330943"/>
    <lineage>
        <taxon>Bacteria</taxon>
        <taxon>Bacillati</taxon>
        <taxon>Actinomycetota</taxon>
        <taxon>Actinomycetes</taxon>
        <taxon>Micrococcales</taxon>
        <taxon>Micrococcaceae</taxon>
        <taxon>Kocuria</taxon>
    </lineage>
</organism>
<gene>
    <name evidence="2" type="ORF">GCM10009767_09950</name>
</gene>
<comment type="caution">
    <text evidence="2">The sequence shown here is derived from an EMBL/GenBank/DDBJ whole genome shotgun (WGS) entry which is preliminary data.</text>
</comment>
<protein>
    <submittedName>
        <fullName evidence="2">Uncharacterized protein</fullName>
    </submittedName>
</protein>
<dbReference type="Proteomes" id="UP001501204">
    <property type="component" value="Unassembled WGS sequence"/>
</dbReference>
<accession>A0ABP4WJK2</accession>
<evidence type="ECO:0000256" key="1">
    <source>
        <dbReference type="SAM" id="MobiDB-lite"/>
    </source>
</evidence>
<keyword evidence="3" id="KW-1185">Reference proteome</keyword>
<evidence type="ECO:0000313" key="2">
    <source>
        <dbReference type="EMBL" id="GAA1752900.1"/>
    </source>
</evidence>
<dbReference type="RefSeq" id="WP_344120316.1">
    <property type="nucleotide sequence ID" value="NZ_BAAAOA010000010.1"/>
</dbReference>